<dbReference type="PANTHER" id="PTHR42859">
    <property type="entry name" value="OXIDOREDUCTASE"/>
    <property type="match status" value="1"/>
</dbReference>
<feature type="domain" description="4Fe-4S ferredoxin-type" evidence="5">
    <location>
        <begin position="27"/>
        <end position="56"/>
    </location>
</feature>
<dbReference type="InterPro" id="IPR050294">
    <property type="entry name" value="RnfB_subfamily"/>
</dbReference>
<keyword evidence="4" id="KW-0411">Iron-sulfur</keyword>
<organism evidence="6 7">
    <name type="scientific">Tatumella ptyseos</name>
    <dbReference type="NCBI Taxonomy" id="82987"/>
    <lineage>
        <taxon>Bacteria</taxon>
        <taxon>Pseudomonadati</taxon>
        <taxon>Pseudomonadota</taxon>
        <taxon>Gammaproteobacteria</taxon>
        <taxon>Enterobacterales</taxon>
        <taxon>Erwiniaceae</taxon>
        <taxon>Tatumella</taxon>
    </lineage>
</organism>
<evidence type="ECO:0000313" key="6">
    <source>
        <dbReference type="EMBL" id="SQK74753.1"/>
    </source>
</evidence>
<protein>
    <submittedName>
        <fullName evidence="6">Nitrogen fixation protein rnfB</fullName>
    </submittedName>
</protein>
<proteinExistence type="predicted"/>
<evidence type="ECO:0000256" key="3">
    <source>
        <dbReference type="ARBA" id="ARBA00023004"/>
    </source>
</evidence>
<evidence type="ECO:0000256" key="1">
    <source>
        <dbReference type="ARBA" id="ARBA00022485"/>
    </source>
</evidence>
<dbReference type="GO" id="GO:0046872">
    <property type="term" value="F:metal ion binding"/>
    <property type="evidence" value="ECO:0007669"/>
    <property type="project" value="UniProtKB-KW"/>
</dbReference>
<dbReference type="GO" id="GO:0009055">
    <property type="term" value="F:electron transfer activity"/>
    <property type="evidence" value="ECO:0007669"/>
    <property type="project" value="InterPro"/>
</dbReference>
<dbReference type="PANTHER" id="PTHR42859:SF3">
    <property type="entry name" value="ION-TRANSLOCATING OXIDOREDUCTASE COMPLEX SUBUNIT B"/>
    <property type="match status" value="1"/>
</dbReference>
<dbReference type="KEGG" id="tpty:NCTC11468_01789"/>
<accession>A0A2X5P913</accession>
<keyword evidence="3" id="KW-0408">Iron</keyword>
<dbReference type="Proteomes" id="UP000248758">
    <property type="component" value="Chromosome 1"/>
</dbReference>
<dbReference type="Pfam" id="PF14697">
    <property type="entry name" value="Fer4_21"/>
    <property type="match status" value="1"/>
</dbReference>
<dbReference type="AlphaFoldDB" id="A0A2X5P913"/>
<gene>
    <name evidence="6" type="primary">rnfB_1</name>
    <name evidence="6" type="ORF">NCTC11468_01789</name>
</gene>
<evidence type="ECO:0000256" key="4">
    <source>
        <dbReference type="ARBA" id="ARBA00023014"/>
    </source>
</evidence>
<dbReference type="SUPFAM" id="SSF54862">
    <property type="entry name" value="4Fe-4S ferredoxins"/>
    <property type="match status" value="1"/>
</dbReference>
<dbReference type="GO" id="GO:0051539">
    <property type="term" value="F:4 iron, 4 sulfur cluster binding"/>
    <property type="evidence" value="ECO:0007669"/>
    <property type="project" value="UniProtKB-KW"/>
</dbReference>
<name>A0A2X5P913_9GAMM</name>
<dbReference type="InterPro" id="IPR017896">
    <property type="entry name" value="4Fe4S_Fe-S-bd"/>
</dbReference>
<dbReference type="NCBIfam" id="TIGR01944">
    <property type="entry name" value="rnfB"/>
    <property type="match status" value="1"/>
</dbReference>
<dbReference type="Gene3D" id="3.30.70.20">
    <property type="match status" value="1"/>
</dbReference>
<evidence type="ECO:0000259" key="5">
    <source>
        <dbReference type="PROSITE" id="PS51379"/>
    </source>
</evidence>
<keyword evidence="1" id="KW-0004">4Fe-4S</keyword>
<feature type="domain" description="4Fe-4S ferredoxin-type" evidence="5">
    <location>
        <begin position="57"/>
        <end position="86"/>
    </location>
</feature>
<sequence>MLKLATLLNVEPQPVDGGEEAKAPERKVAWIDESNCIGCTKCIQACPVDAIVGATRAMHTVLTDLCTGCDLCVAPCPTDCIEMRPVPATTANWKWDLNTIPVRVIPVEHHA</sequence>
<keyword evidence="2" id="KW-0479">Metal-binding</keyword>
<dbReference type="PROSITE" id="PS00198">
    <property type="entry name" value="4FE4S_FER_1"/>
    <property type="match status" value="2"/>
</dbReference>
<dbReference type="InterPro" id="IPR017900">
    <property type="entry name" value="4Fe4S_Fe_S_CS"/>
</dbReference>
<reference evidence="6 7" key="1">
    <citation type="submission" date="2018-06" db="EMBL/GenBank/DDBJ databases">
        <authorList>
            <consortium name="Pathogen Informatics"/>
            <person name="Doyle S."/>
        </authorList>
    </citation>
    <scope>NUCLEOTIDE SEQUENCE [LARGE SCALE GENOMIC DNA]</scope>
    <source>
        <strain evidence="6 7">NCTC11468</strain>
    </source>
</reference>
<dbReference type="EMBL" id="LS483499">
    <property type="protein sequence ID" value="SQK74753.1"/>
    <property type="molecule type" value="Genomic_DNA"/>
</dbReference>
<evidence type="ECO:0000313" key="7">
    <source>
        <dbReference type="Proteomes" id="UP000248758"/>
    </source>
</evidence>
<dbReference type="PROSITE" id="PS51379">
    <property type="entry name" value="4FE4S_FER_2"/>
    <property type="match status" value="2"/>
</dbReference>
<evidence type="ECO:0000256" key="2">
    <source>
        <dbReference type="ARBA" id="ARBA00022723"/>
    </source>
</evidence>
<dbReference type="InterPro" id="IPR010207">
    <property type="entry name" value="Elect_transpt_cplx_RnfB/RsxB"/>
</dbReference>